<evidence type="ECO:0000256" key="1">
    <source>
        <dbReference type="SAM" id="MobiDB-lite"/>
    </source>
</evidence>
<keyword evidence="4" id="KW-1185">Reference proteome</keyword>
<dbReference type="EMBL" id="FNKX01000001">
    <property type="protein sequence ID" value="SDR17069.1"/>
    <property type="molecule type" value="Genomic_DNA"/>
</dbReference>
<feature type="region of interest" description="Disordered" evidence="1">
    <location>
        <begin position="144"/>
        <end position="179"/>
    </location>
</feature>
<dbReference type="SMART" id="SM00530">
    <property type="entry name" value="HTH_XRE"/>
    <property type="match status" value="1"/>
</dbReference>
<sequence length="179" mass="19997">MFHATHIRQSLHNSQGIAEFDSALPNAVMNDAPKKDEHIGDRLRKKMKARGMKEADVATVFGVKPPSVYDWINFGRIAKKHLPKLVEVFGESVEWWITGDQERHIAQNSGLPPSLVRLAKVLDGKSDAEIDRIARALELLVGESRSATTQQSTGRRYVIDDKEQPGETDSGQVGRRKKS</sequence>
<feature type="domain" description="HTH cro/C1-type" evidence="2">
    <location>
        <begin position="42"/>
        <end position="96"/>
    </location>
</feature>
<gene>
    <name evidence="3" type="ORF">SAMN05445850_3104</name>
</gene>
<dbReference type="GO" id="GO:0003677">
    <property type="term" value="F:DNA binding"/>
    <property type="evidence" value="ECO:0007669"/>
    <property type="project" value="InterPro"/>
</dbReference>
<dbReference type="InterPro" id="IPR001387">
    <property type="entry name" value="Cro/C1-type_HTH"/>
</dbReference>
<dbReference type="Pfam" id="PF01381">
    <property type="entry name" value="HTH_3"/>
    <property type="match status" value="1"/>
</dbReference>
<reference evidence="4" key="1">
    <citation type="submission" date="2016-10" db="EMBL/GenBank/DDBJ databases">
        <authorList>
            <person name="Varghese N."/>
            <person name="Submissions S."/>
        </authorList>
    </citation>
    <scope>NUCLEOTIDE SEQUENCE [LARGE SCALE GENOMIC DNA]</scope>
    <source>
        <strain evidence="4">DUS833</strain>
    </source>
</reference>
<dbReference type="RefSeq" id="WP_143037159.1">
    <property type="nucleotide sequence ID" value="NZ_FNKX01000001.1"/>
</dbReference>
<evidence type="ECO:0000313" key="4">
    <source>
        <dbReference type="Proteomes" id="UP000199365"/>
    </source>
</evidence>
<dbReference type="InterPro" id="IPR010982">
    <property type="entry name" value="Lambda_DNA-bd_dom_sf"/>
</dbReference>
<evidence type="ECO:0000259" key="2">
    <source>
        <dbReference type="SMART" id="SM00530"/>
    </source>
</evidence>
<accession>A0A1H1GV94</accession>
<dbReference type="Proteomes" id="UP000199365">
    <property type="component" value="Unassembled WGS sequence"/>
</dbReference>
<proteinExistence type="predicted"/>
<dbReference type="AlphaFoldDB" id="A0A1H1GV94"/>
<protein>
    <submittedName>
        <fullName evidence="3">Helix-turn-helix</fullName>
    </submittedName>
</protein>
<name>A0A1H1GV94_9BURK</name>
<dbReference type="SUPFAM" id="SSF47413">
    <property type="entry name" value="lambda repressor-like DNA-binding domains"/>
    <property type="match status" value="1"/>
</dbReference>
<organism evidence="3 4">
    <name type="scientific">Paraburkholderia tuberum</name>
    <dbReference type="NCBI Taxonomy" id="157910"/>
    <lineage>
        <taxon>Bacteria</taxon>
        <taxon>Pseudomonadati</taxon>
        <taxon>Pseudomonadota</taxon>
        <taxon>Betaproteobacteria</taxon>
        <taxon>Burkholderiales</taxon>
        <taxon>Burkholderiaceae</taxon>
        <taxon>Paraburkholderia</taxon>
    </lineage>
</organism>
<dbReference type="Gene3D" id="1.10.260.40">
    <property type="entry name" value="lambda repressor-like DNA-binding domains"/>
    <property type="match status" value="1"/>
</dbReference>
<dbReference type="CDD" id="cd00093">
    <property type="entry name" value="HTH_XRE"/>
    <property type="match status" value="1"/>
</dbReference>
<feature type="compositionally biased region" description="Polar residues" evidence="1">
    <location>
        <begin position="145"/>
        <end position="154"/>
    </location>
</feature>
<evidence type="ECO:0000313" key="3">
    <source>
        <dbReference type="EMBL" id="SDR17069.1"/>
    </source>
</evidence>